<dbReference type="AlphaFoldDB" id="A0A7D9DQZ4"/>
<dbReference type="OrthoDB" id="10203048at2759"/>
<evidence type="ECO:0000313" key="3">
    <source>
        <dbReference type="EMBL" id="CAB3990807.1"/>
    </source>
</evidence>
<feature type="compositionally biased region" description="Low complexity" evidence="2">
    <location>
        <begin position="356"/>
        <end position="370"/>
    </location>
</feature>
<feature type="coiled-coil region" evidence="1">
    <location>
        <begin position="187"/>
        <end position="214"/>
    </location>
</feature>
<gene>
    <name evidence="3" type="ORF">PACLA_8A042274</name>
</gene>
<dbReference type="Proteomes" id="UP001152795">
    <property type="component" value="Unassembled WGS sequence"/>
</dbReference>
<keyword evidence="1" id="KW-0175">Coiled coil</keyword>
<feature type="region of interest" description="Disordered" evidence="2">
    <location>
        <begin position="356"/>
        <end position="377"/>
    </location>
</feature>
<dbReference type="EMBL" id="CACRXK020001729">
    <property type="protein sequence ID" value="CAB3990807.1"/>
    <property type="molecule type" value="Genomic_DNA"/>
</dbReference>
<feature type="coiled-coil region" evidence="1">
    <location>
        <begin position="253"/>
        <end position="287"/>
    </location>
</feature>
<protein>
    <submittedName>
        <fullName evidence="3">Uncharacterized protein</fullName>
    </submittedName>
</protein>
<accession>A0A7D9DQZ4</accession>
<sequence length="482" mass="54635">MDNIIEIQFDYLYYSKRRVTPLFISTDELLSYSYDGFCSRMLQEVPHIAKMLLPAESLRMILAEDNRPEIDLSHKYFQSQIARLVNKGLKTIVIRIAENESPLPAQPTQSSNSTCKSQHLTGQSRSRRCLYVSQNVAQNNVDKQGNLNILSVNDNSYNLGCSTTINSSPEPPVLPLERHVKRYEEIIQNIDKELTVKKIELKDLDNKLERANMQNTGHLSTCGNCHLKLGHTRKSCHFSPCKSAFSCGILSKHANQKSNRANINKDVEKLESQLRKAKHDLESAKSAGERTNNSADKRIEDIILNEQPHRYSTSCGRRNWLILNKDVALLQSKLKGTLPTRKNVLSLLHSVVNKESQMTHTATSSATSTQTRRDTDHRMAPQKRVLEEQFSIQFPTKRQNSAASSNPIFVHGQEKDDFRLALQLQQAEMESTTENESSSTAVEVFQHDIDETQGATSDEEYLQMEAEAAAALLHLQKRKSKE</sequence>
<comment type="caution">
    <text evidence="3">The sequence shown here is derived from an EMBL/GenBank/DDBJ whole genome shotgun (WGS) entry which is preliminary data.</text>
</comment>
<reference evidence="3" key="1">
    <citation type="submission" date="2020-04" db="EMBL/GenBank/DDBJ databases">
        <authorList>
            <person name="Alioto T."/>
            <person name="Alioto T."/>
            <person name="Gomez Garrido J."/>
        </authorList>
    </citation>
    <scope>NUCLEOTIDE SEQUENCE</scope>
    <source>
        <strain evidence="3">A484AB</strain>
    </source>
</reference>
<keyword evidence="4" id="KW-1185">Reference proteome</keyword>
<evidence type="ECO:0000256" key="2">
    <source>
        <dbReference type="SAM" id="MobiDB-lite"/>
    </source>
</evidence>
<evidence type="ECO:0000313" key="4">
    <source>
        <dbReference type="Proteomes" id="UP001152795"/>
    </source>
</evidence>
<name>A0A7D9DQZ4_PARCT</name>
<organism evidence="3 4">
    <name type="scientific">Paramuricea clavata</name>
    <name type="common">Red gorgonian</name>
    <name type="synonym">Violescent sea-whip</name>
    <dbReference type="NCBI Taxonomy" id="317549"/>
    <lineage>
        <taxon>Eukaryota</taxon>
        <taxon>Metazoa</taxon>
        <taxon>Cnidaria</taxon>
        <taxon>Anthozoa</taxon>
        <taxon>Octocorallia</taxon>
        <taxon>Malacalcyonacea</taxon>
        <taxon>Plexauridae</taxon>
        <taxon>Paramuricea</taxon>
    </lineage>
</organism>
<evidence type="ECO:0000256" key="1">
    <source>
        <dbReference type="SAM" id="Coils"/>
    </source>
</evidence>
<proteinExistence type="predicted"/>